<evidence type="ECO:0000313" key="3">
    <source>
        <dbReference type="Proteomes" id="UP000663852"/>
    </source>
</evidence>
<gene>
    <name evidence="2" type="ORF">EDS130_LOCUS12634</name>
</gene>
<proteinExistence type="predicted"/>
<keyword evidence="1" id="KW-0732">Signal</keyword>
<dbReference type="AlphaFoldDB" id="A0A814DN78"/>
<dbReference type="OrthoDB" id="1894652at2759"/>
<sequence>MFKFIVFIAILKLASPFESTNDDTISLTLEDNAIDGKLSAFTKMNIRSSHSASLEVVPSRTLSSQQYERLIEEFRLNAHSYYTLKVNFKHRLLQDYVMTSIPMCLVVQTRFQYMIDLFLNENGYIVSAHIATNNATCTTLNVSTLDTKNDLTYKVSLRLQSSDNGPQPEIQHFLNKLKREKEAKLNTDSDNRPFVLKYWKYLLPIVIIFLVQGAFPDGGSGGR</sequence>
<organism evidence="2 3">
    <name type="scientific">Adineta ricciae</name>
    <name type="common">Rotifer</name>
    <dbReference type="NCBI Taxonomy" id="249248"/>
    <lineage>
        <taxon>Eukaryota</taxon>
        <taxon>Metazoa</taxon>
        <taxon>Spiralia</taxon>
        <taxon>Gnathifera</taxon>
        <taxon>Rotifera</taxon>
        <taxon>Eurotatoria</taxon>
        <taxon>Bdelloidea</taxon>
        <taxon>Adinetida</taxon>
        <taxon>Adinetidae</taxon>
        <taxon>Adineta</taxon>
    </lineage>
</organism>
<accession>A0A814DN78</accession>
<feature type="signal peptide" evidence="1">
    <location>
        <begin position="1"/>
        <end position="16"/>
    </location>
</feature>
<evidence type="ECO:0008006" key="4">
    <source>
        <dbReference type="Google" id="ProtNLM"/>
    </source>
</evidence>
<reference evidence="2" key="1">
    <citation type="submission" date="2021-02" db="EMBL/GenBank/DDBJ databases">
        <authorList>
            <person name="Nowell W R."/>
        </authorList>
    </citation>
    <scope>NUCLEOTIDE SEQUENCE</scope>
</reference>
<evidence type="ECO:0000313" key="2">
    <source>
        <dbReference type="EMBL" id="CAF0956801.1"/>
    </source>
</evidence>
<dbReference type="CDD" id="cd22209">
    <property type="entry name" value="EMC10"/>
    <property type="match status" value="1"/>
</dbReference>
<dbReference type="Pfam" id="PF21203">
    <property type="entry name" value="ECM10"/>
    <property type="match status" value="1"/>
</dbReference>
<feature type="chain" id="PRO_5032777395" description="ER membrane protein complex subunit 10" evidence="1">
    <location>
        <begin position="17"/>
        <end position="223"/>
    </location>
</feature>
<dbReference type="EMBL" id="CAJNOJ010000048">
    <property type="protein sequence ID" value="CAF0956801.1"/>
    <property type="molecule type" value="Genomic_DNA"/>
</dbReference>
<name>A0A814DN78_ADIRI</name>
<evidence type="ECO:0000256" key="1">
    <source>
        <dbReference type="SAM" id="SignalP"/>
    </source>
</evidence>
<protein>
    <recommendedName>
        <fullName evidence="4">ER membrane protein complex subunit 10</fullName>
    </recommendedName>
</protein>
<comment type="caution">
    <text evidence="2">The sequence shown here is derived from an EMBL/GenBank/DDBJ whole genome shotgun (WGS) entry which is preliminary data.</text>
</comment>
<dbReference type="Proteomes" id="UP000663852">
    <property type="component" value="Unassembled WGS sequence"/>
</dbReference>